<dbReference type="AlphaFoldDB" id="A0A1Y1JSK7"/>
<dbReference type="EMBL" id="GEZM01101834">
    <property type="protein sequence ID" value="JAV52259.1"/>
    <property type="molecule type" value="Transcribed_RNA"/>
</dbReference>
<evidence type="ECO:0000313" key="2">
    <source>
        <dbReference type="EMBL" id="JAV52259.1"/>
    </source>
</evidence>
<organism evidence="2">
    <name type="scientific">Photinus pyralis</name>
    <name type="common">Common eastern firefly</name>
    <name type="synonym">Lampyris pyralis</name>
    <dbReference type="NCBI Taxonomy" id="7054"/>
    <lineage>
        <taxon>Eukaryota</taxon>
        <taxon>Metazoa</taxon>
        <taxon>Ecdysozoa</taxon>
        <taxon>Arthropoda</taxon>
        <taxon>Hexapoda</taxon>
        <taxon>Insecta</taxon>
        <taxon>Pterygota</taxon>
        <taxon>Neoptera</taxon>
        <taxon>Endopterygota</taxon>
        <taxon>Coleoptera</taxon>
        <taxon>Polyphaga</taxon>
        <taxon>Elateriformia</taxon>
        <taxon>Elateroidea</taxon>
        <taxon>Lampyridae</taxon>
        <taxon>Lampyrinae</taxon>
        <taxon>Photinus</taxon>
    </lineage>
</organism>
<name>A0A1Y1JSK7_PHOPY</name>
<dbReference type="Gene3D" id="1.10.10.60">
    <property type="entry name" value="Homeodomain-like"/>
    <property type="match status" value="1"/>
</dbReference>
<feature type="domain" description="Myb/SANT-like DNA-binding" evidence="1">
    <location>
        <begin position="93"/>
        <end position="176"/>
    </location>
</feature>
<accession>A0A1Y1JSK7</accession>
<evidence type="ECO:0000259" key="1">
    <source>
        <dbReference type="Pfam" id="PF13837"/>
    </source>
</evidence>
<dbReference type="Pfam" id="PF13837">
    <property type="entry name" value="Myb_DNA-bind_4"/>
    <property type="match status" value="1"/>
</dbReference>
<sequence length="184" mass="20921">MDMETRELVLVDVEHKKQYKLMLSVEDHARATQDMAFASTLLQHAVINGMHNNATEDHTDSAADVEAAVHDNPTEGYTEPTSPQSGYDTDDLCRWSFEGVTLLLNLYGEKQDVLVKGKVKQKAFWNSIAELMAKHGYTYTASQCKTKLATLKRQYKKVKDHNKVSGNDRKDWPYLEVSILYGYT</sequence>
<protein>
    <recommendedName>
        <fullName evidence="1">Myb/SANT-like DNA-binding domain-containing protein</fullName>
    </recommendedName>
</protein>
<reference evidence="2" key="1">
    <citation type="journal article" date="2016" name="Sci. Rep.">
        <title>Molecular characterization of firefly nuptial gifts: a multi-omics approach sheds light on postcopulatory sexual selection.</title>
        <authorList>
            <person name="Al-Wathiqui N."/>
            <person name="Fallon T.R."/>
            <person name="South A."/>
            <person name="Weng J.K."/>
            <person name="Lewis S.M."/>
        </authorList>
    </citation>
    <scope>NUCLEOTIDE SEQUENCE</scope>
</reference>
<proteinExistence type="predicted"/>
<dbReference type="PANTHER" id="PTHR47595">
    <property type="entry name" value="HEAT SHOCK 70 KDA PROTEIN 14"/>
    <property type="match status" value="1"/>
</dbReference>
<dbReference type="PANTHER" id="PTHR47595:SF1">
    <property type="entry name" value="MYB_SANT-LIKE DNA-BINDING DOMAIN-CONTAINING PROTEIN"/>
    <property type="match status" value="1"/>
</dbReference>
<dbReference type="InterPro" id="IPR044822">
    <property type="entry name" value="Myb_DNA-bind_4"/>
</dbReference>